<dbReference type="AlphaFoldDB" id="A0A553MUK1"/>
<dbReference type="Proteomes" id="UP000316079">
    <property type="component" value="Unassembled WGS sequence"/>
</dbReference>
<feature type="region of interest" description="Disordered" evidence="1">
    <location>
        <begin position="359"/>
        <end position="381"/>
    </location>
</feature>
<evidence type="ECO:0000313" key="3">
    <source>
        <dbReference type="Proteomes" id="UP000316079"/>
    </source>
</evidence>
<protein>
    <submittedName>
        <fullName evidence="2">Uncharacterized protein</fullName>
    </submittedName>
</protein>
<dbReference type="EMBL" id="SRMA01027258">
    <property type="protein sequence ID" value="TRY56854.1"/>
    <property type="molecule type" value="Genomic_DNA"/>
</dbReference>
<accession>A0A553MUK1</accession>
<feature type="region of interest" description="Disordered" evidence="1">
    <location>
        <begin position="66"/>
        <end position="113"/>
    </location>
</feature>
<evidence type="ECO:0000256" key="1">
    <source>
        <dbReference type="SAM" id="MobiDB-lite"/>
    </source>
</evidence>
<keyword evidence="3" id="KW-1185">Reference proteome</keyword>
<feature type="region of interest" description="Disordered" evidence="1">
    <location>
        <begin position="540"/>
        <end position="560"/>
    </location>
</feature>
<comment type="caution">
    <text evidence="2">The sequence shown here is derived from an EMBL/GenBank/DDBJ whole genome shotgun (WGS) entry which is preliminary data.</text>
</comment>
<feature type="compositionally biased region" description="Polar residues" evidence="1">
    <location>
        <begin position="19"/>
        <end position="32"/>
    </location>
</feature>
<feature type="compositionally biased region" description="Basic and acidic residues" evidence="1">
    <location>
        <begin position="542"/>
        <end position="560"/>
    </location>
</feature>
<evidence type="ECO:0000313" key="2">
    <source>
        <dbReference type="EMBL" id="TRY56854.1"/>
    </source>
</evidence>
<gene>
    <name evidence="2" type="ORF">DNTS_004118</name>
</gene>
<organism evidence="2 3">
    <name type="scientific">Danionella cerebrum</name>
    <dbReference type="NCBI Taxonomy" id="2873325"/>
    <lineage>
        <taxon>Eukaryota</taxon>
        <taxon>Metazoa</taxon>
        <taxon>Chordata</taxon>
        <taxon>Craniata</taxon>
        <taxon>Vertebrata</taxon>
        <taxon>Euteleostomi</taxon>
        <taxon>Actinopterygii</taxon>
        <taxon>Neopterygii</taxon>
        <taxon>Teleostei</taxon>
        <taxon>Ostariophysi</taxon>
        <taxon>Cypriniformes</taxon>
        <taxon>Danionidae</taxon>
        <taxon>Danioninae</taxon>
        <taxon>Danionella</taxon>
    </lineage>
</organism>
<feature type="region of interest" description="Disordered" evidence="1">
    <location>
        <begin position="16"/>
        <end position="51"/>
    </location>
</feature>
<feature type="non-terminal residue" evidence="2">
    <location>
        <position position="1"/>
    </location>
</feature>
<proteinExistence type="predicted"/>
<reference evidence="2 3" key="1">
    <citation type="journal article" date="2019" name="Sci. Data">
        <title>Hybrid genome assembly and annotation of Danionella translucida.</title>
        <authorList>
            <person name="Kadobianskyi M."/>
            <person name="Schulze L."/>
            <person name="Schuelke M."/>
            <person name="Judkewitz B."/>
        </authorList>
    </citation>
    <scope>NUCLEOTIDE SEQUENCE [LARGE SCALE GENOMIC DNA]</scope>
    <source>
        <strain evidence="2 3">Bolton</strain>
    </source>
</reference>
<sequence>TLGKIEIEAKTESREAFLTQRTADGSSSTDSLSRVLANPGDGEADVPSAPCAETRKISSGAREYAQQLAREEKKRSARCCAQQTKSREDETSEGVTERVGGNTGEGLRDSPPEPLTVEGVLKHAYTAVTFHENLRGVGESNTTVILRKIPPMDKDVSQGRRLQMQTDTHTDADHEIGLPDRFEAIREDRLSFTLPLLLNNISHEIDWPIDPSRMWGGVDRNTDKHRIEHIALINIKSAASESAGFSAIHFKTHPSNAPEAPAEYGGLERIACREQDKTCSESFLHLALESCWCGMQNVQQQHSKYQTVALRKNGRQRAVGQIMQRSAESCRRVAKFSKSVRVWIEKEFQHSSAECPSSRTDSCKGSVGGVGGGEEKQETMRERERVTLLHSTGKTQVWDFQRTSAFQVDERHTLIVGSLTIKMAMAPPMMKPAMTSAQWLRYSTTRLIPVRKARHISPRDSTGLASFVPLAFTEQVIAFKTHPKYKRIVSLTERCKVRWSLAEDDQILGSRARSVLLWQAKGAYSSIFASACIRSKSALGDGHSDSLNERKSSTREKSHELGLRGFHSHRYLKGLYRSTCLRRKDSKPR</sequence>
<name>A0A553MUK1_9TELE</name>